<evidence type="ECO:0000256" key="3">
    <source>
        <dbReference type="ARBA" id="ARBA00022692"/>
    </source>
</evidence>
<evidence type="ECO:0000256" key="5">
    <source>
        <dbReference type="ARBA" id="ARBA00022989"/>
    </source>
</evidence>
<proteinExistence type="predicted"/>
<evidence type="ECO:0000256" key="8">
    <source>
        <dbReference type="ARBA" id="ARBA00023180"/>
    </source>
</evidence>
<keyword evidence="8" id="KW-0325">Glycoprotein</keyword>
<dbReference type="EMBL" id="JAIRBM010000007">
    <property type="protein sequence ID" value="MBZ6076896.1"/>
    <property type="molecule type" value="Genomic_DNA"/>
</dbReference>
<protein>
    <submittedName>
        <fullName evidence="10">Cadherin domain-containing protein</fullName>
    </submittedName>
</protein>
<dbReference type="Pfam" id="PF00028">
    <property type="entry name" value="Cadherin"/>
    <property type="match status" value="1"/>
</dbReference>
<dbReference type="SUPFAM" id="SSF51120">
    <property type="entry name" value="beta-Roll"/>
    <property type="match status" value="1"/>
</dbReference>
<feature type="domain" description="Cadherin" evidence="9">
    <location>
        <begin position="125"/>
        <end position="224"/>
    </location>
</feature>
<dbReference type="InterPro" id="IPR011049">
    <property type="entry name" value="Serralysin-like_metalloprot_C"/>
</dbReference>
<evidence type="ECO:0000313" key="11">
    <source>
        <dbReference type="Proteomes" id="UP000704176"/>
    </source>
</evidence>
<keyword evidence="2" id="KW-0800">Toxin</keyword>
<dbReference type="RefSeq" id="WP_224313214.1">
    <property type="nucleotide sequence ID" value="NZ_JAIRBM010000007.1"/>
</dbReference>
<reference evidence="10 11" key="1">
    <citation type="submission" date="2021-09" db="EMBL/GenBank/DDBJ databases">
        <title>The complete genome sequence of a new microorganism.</title>
        <authorList>
            <person name="Zi Z."/>
        </authorList>
    </citation>
    <scope>NUCLEOTIDE SEQUENCE [LARGE SCALE GENOMIC DNA]</scope>
    <source>
        <strain evidence="10 11">WGZ8</strain>
    </source>
</reference>
<evidence type="ECO:0000256" key="6">
    <source>
        <dbReference type="ARBA" id="ARBA00023026"/>
    </source>
</evidence>
<name>A0ABS7VN02_9HYPH</name>
<dbReference type="InterPro" id="IPR002126">
    <property type="entry name" value="Cadherin-like_dom"/>
</dbReference>
<evidence type="ECO:0000256" key="2">
    <source>
        <dbReference type="ARBA" id="ARBA00022656"/>
    </source>
</evidence>
<dbReference type="InterPro" id="IPR001343">
    <property type="entry name" value="Hemolysn_Ca-bd"/>
</dbReference>
<dbReference type="InterPro" id="IPR003995">
    <property type="entry name" value="RTX_toxin_determinant-A"/>
</dbReference>
<comment type="caution">
    <text evidence="10">The sequence shown here is derived from an EMBL/GenBank/DDBJ whole genome shotgun (WGS) entry which is preliminary data.</text>
</comment>
<dbReference type="Gene3D" id="2.150.10.10">
    <property type="entry name" value="Serralysin-like metalloprotease, C-terminal"/>
    <property type="match status" value="1"/>
</dbReference>
<gene>
    <name evidence="10" type="ORF">K9B37_11475</name>
</gene>
<dbReference type="PANTHER" id="PTHR24028:SF328">
    <property type="entry name" value="CADHERIN-3"/>
    <property type="match status" value="1"/>
</dbReference>
<dbReference type="CDD" id="cd11304">
    <property type="entry name" value="Cadherin_repeat"/>
    <property type="match status" value="1"/>
</dbReference>
<keyword evidence="11" id="KW-1185">Reference proteome</keyword>
<accession>A0ABS7VN02</accession>
<dbReference type="PRINTS" id="PR00313">
    <property type="entry name" value="CABNDNGRPT"/>
</dbReference>
<dbReference type="InterPro" id="IPR015919">
    <property type="entry name" value="Cadherin-like_sf"/>
</dbReference>
<dbReference type="PRINTS" id="PR01488">
    <property type="entry name" value="RTXTOXINA"/>
</dbReference>
<evidence type="ECO:0000256" key="1">
    <source>
        <dbReference type="ARBA" id="ARBA00004167"/>
    </source>
</evidence>
<keyword evidence="4" id="KW-0677">Repeat</keyword>
<dbReference type="PROSITE" id="PS00330">
    <property type="entry name" value="HEMOLYSIN_CALCIUM"/>
    <property type="match status" value="2"/>
</dbReference>
<dbReference type="InterPro" id="IPR050174">
    <property type="entry name" value="Protocadherin/Cadherin-CA"/>
</dbReference>
<dbReference type="SMART" id="SM00112">
    <property type="entry name" value="CA"/>
    <property type="match status" value="2"/>
</dbReference>
<dbReference type="Proteomes" id="UP000704176">
    <property type="component" value="Unassembled WGS sequence"/>
</dbReference>
<keyword evidence="5" id="KW-1133">Transmembrane helix</keyword>
<keyword evidence="6" id="KW-0843">Virulence</keyword>
<dbReference type="Pfam" id="PF00353">
    <property type="entry name" value="HemolysinCabind"/>
    <property type="match status" value="1"/>
</dbReference>
<keyword evidence="7" id="KW-0472">Membrane</keyword>
<dbReference type="PROSITE" id="PS50268">
    <property type="entry name" value="CADHERIN_2"/>
    <property type="match status" value="1"/>
</dbReference>
<dbReference type="Gene3D" id="2.60.40.60">
    <property type="entry name" value="Cadherins"/>
    <property type="match status" value="2"/>
</dbReference>
<evidence type="ECO:0000259" key="9">
    <source>
        <dbReference type="PROSITE" id="PS50268"/>
    </source>
</evidence>
<keyword evidence="3" id="KW-0812">Transmembrane</keyword>
<comment type="subcellular location">
    <subcellularLocation>
        <location evidence="1">Membrane</location>
        <topology evidence="1">Single-pass membrane protein</topology>
    </subcellularLocation>
</comment>
<dbReference type="PANTHER" id="PTHR24028">
    <property type="entry name" value="CADHERIN-87A"/>
    <property type="match status" value="1"/>
</dbReference>
<sequence>MARNATVILSATTVAEMPDNNTVIGTLSVDGGANGETFTYALTDSIADRFEIRHNATSGEYELVVKTGGNLFDFERADLNHFDVAISANGDMGTVVDKGAITINVTNVNEAPTDIGILGITAPKVAENAAAGTEIGPLAALDPDANDTFTFKLKDDAGGRFQLDSTGKKLLVADGSKLDYETASSHQIKVEVKDAGGLTFERTLTIGVTDGVDTFTGSTKNDKLTGTAGSDILLGGNGNDKLYGLDGDDILNGGQGKDMLYGGKGKDTFVFDSPLKKGQFDQVMDFNSADDTLEFSLSSIKAFKNKAMKAGKLNKKFFIVGDHAKDKNDFVYYNKKNGFVYLDNDGSGHKKGIEILKLKPGLKLTADDFHFI</sequence>
<dbReference type="SUPFAM" id="SSF49313">
    <property type="entry name" value="Cadherin-like"/>
    <property type="match status" value="1"/>
</dbReference>
<evidence type="ECO:0000313" key="10">
    <source>
        <dbReference type="EMBL" id="MBZ6076896.1"/>
    </source>
</evidence>
<evidence type="ECO:0000256" key="7">
    <source>
        <dbReference type="ARBA" id="ARBA00023136"/>
    </source>
</evidence>
<evidence type="ECO:0000256" key="4">
    <source>
        <dbReference type="ARBA" id="ARBA00022737"/>
    </source>
</evidence>
<organism evidence="10 11">
    <name type="scientific">Microvirga puerhi</name>
    <dbReference type="NCBI Taxonomy" id="2876078"/>
    <lineage>
        <taxon>Bacteria</taxon>
        <taxon>Pseudomonadati</taxon>
        <taxon>Pseudomonadota</taxon>
        <taxon>Alphaproteobacteria</taxon>
        <taxon>Hyphomicrobiales</taxon>
        <taxon>Methylobacteriaceae</taxon>
        <taxon>Microvirga</taxon>
    </lineage>
</organism>
<dbReference type="InterPro" id="IPR018511">
    <property type="entry name" value="Hemolysin-typ_Ca-bd_CS"/>
</dbReference>